<keyword evidence="11" id="KW-1185">Reference proteome</keyword>
<evidence type="ECO:0000256" key="2">
    <source>
        <dbReference type="ARBA" id="ARBA00004922"/>
    </source>
</evidence>
<evidence type="ECO:0000313" key="10">
    <source>
        <dbReference type="EMBL" id="GFN73898.1"/>
    </source>
</evidence>
<feature type="domain" description="Fucosyltransferase C-terminal" evidence="9">
    <location>
        <begin position="273"/>
        <end position="392"/>
    </location>
</feature>
<evidence type="ECO:0000256" key="4">
    <source>
        <dbReference type="ARBA" id="ARBA00022676"/>
    </source>
</evidence>
<feature type="compositionally biased region" description="Basic and acidic residues" evidence="8">
    <location>
        <begin position="133"/>
        <end position="142"/>
    </location>
</feature>
<reference evidence="10 11" key="1">
    <citation type="journal article" date="2021" name="Elife">
        <title>Chloroplast acquisition without the gene transfer in kleptoplastic sea slugs, Plakobranchus ocellatus.</title>
        <authorList>
            <person name="Maeda T."/>
            <person name="Takahashi S."/>
            <person name="Yoshida T."/>
            <person name="Shimamura S."/>
            <person name="Takaki Y."/>
            <person name="Nagai Y."/>
            <person name="Toyoda A."/>
            <person name="Suzuki Y."/>
            <person name="Arimoto A."/>
            <person name="Ishii H."/>
            <person name="Satoh N."/>
            <person name="Nishiyama T."/>
            <person name="Hasebe M."/>
            <person name="Maruyama T."/>
            <person name="Minagawa J."/>
            <person name="Obokata J."/>
            <person name="Shigenobu S."/>
        </authorList>
    </citation>
    <scope>NUCLEOTIDE SEQUENCE [LARGE SCALE GENOMIC DNA]</scope>
</reference>
<dbReference type="GO" id="GO:0008417">
    <property type="term" value="F:fucosyltransferase activity"/>
    <property type="evidence" value="ECO:0007669"/>
    <property type="project" value="InterPro"/>
</dbReference>
<organism evidence="10 11">
    <name type="scientific">Plakobranchus ocellatus</name>
    <dbReference type="NCBI Taxonomy" id="259542"/>
    <lineage>
        <taxon>Eukaryota</taxon>
        <taxon>Metazoa</taxon>
        <taxon>Spiralia</taxon>
        <taxon>Lophotrochozoa</taxon>
        <taxon>Mollusca</taxon>
        <taxon>Gastropoda</taxon>
        <taxon>Heterobranchia</taxon>
        <taxon>Euthyneura</taxon>
        <taxon>Panpulmonata</taxon>
        <taxon>Sacoglossa</taxon>
        <taxon>Placobranchoidea</taxon>
        <taxon>Plakobranchidae</taxon>
        <taxon>Plakobranchus</taxon>
    </lineage>
</organism>
<keyword evidence="4 7" id="KW-0328">Glycosyltransferase</keyword>
<comment type="pathway">
    <text evidence="2">Protein modification; protein glycosylation.</text>
</comment>
<feature type="compositionally biased region" description="Basic and acidic residues" evidence="8">
    <location>
        <begin position="104"/>
        <end position="116"/>
    </location>
</feature>
<dbReference type="InterPro" id="IPR001503">
    <property type="entry name" value="Glyco_trans_10"/>
</dbReference>
<evidence type="ECO:0000313" key="11">
    <source>
        <dbReference type="Proteomes" id="UP000735302"/>
    </source>
</evidence>
<feature type="region of interest" description="Disordered" evidence="8">
    <location>
        <begin position="56"/>
        <end position="153"/>
    </location>
</feature>
<keyword evidence="7" id="KW-0812">Transmembrane</keyword>
<evidence type="ECO:0000259" key="9">
    <source>
        <dbReference type="Pfam" id="PF00852"/>
    </source>
</evidence>
<dbReference type="EC" id="2.4.1.-" evidence="7"/>
<keyword evidence="6 7" id="KW-0333">Golgi apparatus</keyword>
<accession>A0AAV3XVV1</accession>
<comment type="subcellular location">
    <subcellularLocation>
        <location evidence="1">Golgi apparatus membrane</location>
        <topology evidence="1">Single-pass type II membrane protein</topology>
    </subcellularLocation>
    <subcellularLocation>
        <location evidence="7">Golgi apparatus</location>
        <location evidence="7">Golgi stack membrane</location>
        <topology evidence="7">Single-pass type II membrane protein</topology>
    </subcellularLocation>
</comment>
<proteinExistence type="inferred from homology"/>
<dbReference type="GO" id="GO:0000139">
    <property type="term" value="C:Golgi membrane"/>
    <property type="evidence" value="ECO:0007669"/>
    <property type="project" value="UniProtKB-SubCell"/>
</dbReference>
<dbReference type="Proteomes" id="UP000735302">
    <property type="component" value="Unassembled WGS sequence"/>
</dbReference>
<name>A0AAV3XVV1_9GAST</name>
<gene>
    <name evidence="10" type="ORF">PoB_000040400</name>
</gene>
<sequence>MLPTVKGKHIFLVLLLTLTLLWICILHAHSYFKQRIPANENPFPYARDRRKDTEIYNSTFSKNGEGNDEEKSKSEELSSQAKQERTKPERNLIVEPEFNNSSLSRDETSKNGKDDEQGNGGVIDSKDSMGTTRKNEPERDKPPIQTPTPDRVYRIFDHNPISSHRHADYYKFSECPYSKCAFTNNSRKADLLMVNAARIKNYPLPERRKGALLMMYTKEPPTFKRFRFLNSTDYMGSVNWTRTVYPGSTFMAHYNDIIQRDPPTDKDYEAIFNRKRKEAAWFVTHCNTHSKREEYIKRMSRELRVDIYGACGKKSCGKYGFEMGGQRDVCLDLLRRDYKFYMSFENTMCTGYITEKFFNMYDDVDIIPVVRGGGEYRCVSQYICMYVDVNAYCSQMR</sequence>
<dbReference type="InterPro" id="IPR038577">
    <property type="entry name" value="GT10-like_C_sf"/>
</dbReference>
<evidence type="ECO:0000256" key="5">
    <source>
        <dbReference type="ARBA" id="ARBA00022679"/>
    </source>
</evidence>
<dbReference type="PANTHER" id="PTHR48438:SF1">
    <property type="entry name" value="ALPHA-(1,3)-FUCOSYLTRANSFERASE C-RELATED"/>
    <property type="match status" value="1"/>
</dbReference>
<dbReference type="AlphaFoldDB" id="A0AAV3XVV1"/>
<dbReference type="SUPFAM" id="SSF53756">
    <property type="entry name" value="UDP-Glycosyltransferase/glycogen phosphorylase"/>
    <property type="match status" value="1"/>
</dbReference>
<evidence type="ECO:0000256" key="7">
    <source>
        <dbReference type="RuleBase" id="RU003832"/>
    </source>
</evidence>
<comment type="caution">
    <text evidence="10">The sequence shown here is derived from an EMBL/GenBank/DDBJ whole genome shotgun (WGS) entry which is preliminary data.</text>
</comment>
<evidence type="ECO:0000256" key="1">
    <source>
        <dbReference type="ARBA" id="ARBA00004323"/>
    </source>
</evidence>
<keyword evidence="7" id="KW-0472">Membrane</keyword>
<evidence type="ECO:0000256" key="8">
    <source>
        <dbReference type="SAM" id="MobiDB-lite"/>
    </source>
</evidence>
<dbReference type="EMBL" id="BLXT01000055">
    <property type="protein sequence ID" value="GFN73898.1"/>
    <property type="molecule type" value="Genomic_DNA"/>
</dbReference>
<evidence type="ECO:0000256" key="6">
    <source>
        <dbReference type="ARBA" id="ARBA00023034"/>
    </source>
</evidence>
<dbReference type="PANTHER" id="PTHR48438">
    <property type="entry name" value="ALPHA-(1,3)-FUCOSYLTRANSFERASE C-RELATED"/>
    <property type="match status" value="1"/>
</dbReference>
<dbReference type="InterPro" id="IPR055270">
    <property type="entry name" value="Glyco_tran_10_C"/>
</dbReference>
<dbReference type="Gene3D" id="3.40.50.11660">
    <property type="entry name" value="Glycosyl transferase family 10, C-terminal domain"/>
    <property type="match status" value="1"/>
</dbReference>
<comment type="similarity">
    <text evidence="3 7">Belongs to the glycosyltransferase 10 family.</text>
</comment>
<protein>
    <recommendedName>
        <fullName evidence="7">Fucosyltransferase</fullName>
        <ecNumber evidence="7">2.4.1.-</ecNumber>
    </recommendedName>
</protein>
<keyword evidence="5 7" id="KW-0808">Transferase</keyword>
<feature type="compositionally biased region" description="Basic and acidic residues" evidence="8">
    <location>
        <begin position="69"/>
        <end position="92"/>
    </location>
</feature>
<evidence type="ECO:0000256" key="3">
    <source>
        <dbReference type="ARBA" id="ARBA00008919"/>
    </source>
</evidence>
<dbReference type="Pfam" id="PF00852">
    <property type="entry name" value="Glyco_transf_10"/>
    <property type="match status" value="1"/>
</dbReference>
<dbReference type="GO" id="GO:0032580">
    <property type="term" value="C:Golgi cisterna membrane"/>
    <property type="evidence" value="ECO:0007669"/>
    <property type="project" value="UniProtKB-SubCell"/>
</dbReference>